<keyword evidence="6" id="KW-1185">Reference proteome</keyword>
<comment type="similarity">
    <text evidence="3">Belongs to the UDP-glucose/GDP-mannose dehydrogenase family.</text>
</comment>
<evidence type="ECO:0000259" key="4">
    <source>
        <dbReference type="SMART" id="SM00984"/>
    </source>
</evidence>
<dbReference type="AlphaFoldDB" id="A0A964TAG3"/>
<dbReference type="NCBIfam" id="TIGR03026">
    <property type="entry name" value="NDP-sugDHase"/>
    <property type="match status" value="1"/>
</dbReference>
<protein>
    <submittedName>
        <fullName evidence="5">UDP-N-acetyl-D-mannosamine dehydrogenase</fullName>
        <ecNumber evidence="5">1.1.1.336</ecNumber>
    </submittedName>
</protein>
<feature type="domain" description="UDP-glucose/GDP-mannose dehydrogenase C-terminal" evidence="4">
    <location>
        <begin position="306"/>
        <end position="397"/>
    </location>
</feature>
<dbReference type="InterPro" id="IPR008927">
    <property type="entry name" value="6-PGluconate_DH-like_C_sf"/>
</dbReference>
<evidence type="ECO:0000256" key="2">
    <source>
        <dbReference type="ARBA" id="ARBA00023027"/>
    </source>
</evidence>
<keyword evidence="2" id="KW-0520">NAD</keyword>
<dbReference type="PIRSF" id="PIRSF000124">
    <property type="entry name" value="UDPglc_GDPman_dh"/>
    <property type="match status" value="1"/>
</dbReference>
<dbReference type="RefSeq" id="WP_166522778.1">
    <property type="nucleotide sequence ID" value="NZ_JAAABI010000001.1"/>
</dbReference>
<dbReference type="SMART" id="SM00984">
    <property type="entry name" value="UDPG_MGDP_dh_C"/>
    <property type="match status" value="1"/>
</dbReference>
<dbReference type="InterPro" id="IPR014026">
    <property type="entry name" value="UDP-Glc/GDP-Man_DH_dimer"/>
</dbReference>
<dbReference type="PIRSF" id="PIRSF500136">
    <property type="entry name" value="UDP_ManNAc_DH"/>
    <property type="match status" value="1"/>
</dbReference>
<dbReference type="InterPro" id="IPR001732">
    <property type="entry name" value="UDP-Glc/GDP-Man_DH_N"/>
</dbReference>
<dbReference type="Gene3D" id="3.40.50.720">
    <property type="entry name" value="NAD(P)-binding Rossmann-like Domain"/>
    <property type="match status" value="2"/>
</dbReference>
<dbReference type="PANTHER" id="PTHR43491">
    <property type="entry name" value="UDP-N-ACETYL-D-MANNOSAMINE DEHYDROGENASE"/>
    <property type="match status" value="1"/>
</dbReference>
<evidence type="ECO:0000313" key="6">
    <source>
        <dbReference type="Proteomes" id="UP000667650"/>
    </source>
</evidence>
<dbReference type="SUPFAM" id="SSF51735">
    <property type="entry name" value="NAD(P)-binding Rossmann-fold domains"/>
    <property type="match status" value="1"/>
</dbReference>
<dbReference type="GO" id="GO:0000271">
    <property type="term" value="P:polysaccharide biosynthetic process"/>
    <property type="evidence" value="ECO:0007669"/>
    <property type="project" value="InterPro"/>
</dbReference>
<gene>
    <name evidence="5" type="primary">wecC</name>
    <name evidence="5" type="ORF">GTQ34_04785</name>
</gene>
<reference evidence="5" key="1">
    <citation type="submission" date="2020-01" db="EMBL/GenBank/DDBJ databases">
        <title>Muricauda ochracea sp. nov., isolated from a tidal flat of Garorim bay in Korea.</title>
        <authorList>
            <person name="Kim D."/>
            <person name="Yoo Y."/>
            <person name="Kim J.-J."/>
        </authorList>
    </citation>
    <scope>NUCLEOTIDE SEQUENCE</scope>
    <source>
        <strain evidence="5">JGD-17</strain>
    </source>
</reference>
<dbReference type="Proteomes" id="UP000667650">
    <property type="component" value="Unassembled WGS sequence"/>
</dbReference>
<sequence length="397" mass="44457">MMGLGYIGLPTAALIAGKKTMVNGVDVNPKVVNTINQGKVHIVEPDLEEAVSKAVNEGFLKAHLEPKEADAYLIVVPTPFKEKNEPDISYVEAATKAILPLLKEGDLYIIESTSPIGTTEKMKDFIFGARPELDGKIHMAYCPERVLPGNVMYELVHNDRVIGGIDKASTEKAVAFYSEYVDGKLHHTNARTAEMCKLVENSSRDVQIAFANELSLICDKADINVWELIELANKHPRVNILQPGCGVGGHCIAVDPYFIVSDYPMESKIIGTAREINNYKSFWCAEKVQTEKLKFELEHGYKPRVALMGLAFKPNIDDLRESPAKYIVQKVLQNVNNEEYFIVEPNIESHHIFKLTDYSEAFKKADIVVYLVAHDEFKELPRDSSKKILDFCGILSR</sequence>
<evidence type="ECO:0000256" key="3">
    <source>
        <dbReference type="PIRNR" id="PIRNR000124"/>
    </source>
</evidence>
<dbReference type="GO" id="GO:0051287">
    <property type="term" value="F:NAD binding"/>
    <property type="evidence" value="ECO:0007669"/>
    <property type="project" value="InterPro"/>
</dbReference>
<dbReference type="InterPro" id="IPR017476">
    <property type="entry name" value="UDP-Glc/GDP-Man"/>
</dbReference>
<dbReference type="SUPFAM" id="SSF48179">
    <property type="entry name" value="6-phosphogluconate dehydrogenase C-terminal domain-like"/>
    <property type="match status" value="1"/>
</dbReference>
<evidence type="ECO:0000313" key="5">
    <source>
        <dbReference type="EMBL" id="NAY91228.1"/>
    </source>
</evidence>
<dbReference type="InterPro" id="IPR036291">
    <property type="entry name" value="NAD(P)-bd_dom_sf"/>
</dbReference>
<dbReference type="GO" id="GO:0016628">
    <property type="term" value="F:oxidoreductase activity, acting on the CH-CH group of donors, NAD or NADP as acceptor"/>
    <property type="evidence" value="ECO:0007669"/>
    <property type="project" value="InterPro"/>
</dbReference>
<dbReference type="InterPro" id="IPR014027">
    <property type="entry name" value="UDP-Glc/GDP-Man_DH_C"/>
</dbReference>
<dbReference type="PANTHER" id="PTHR43491:SF1">
    <property type="entry name" value="UDP-N-ACETYL-D-MANNOSAMINE DEHYDROGENASE"/>
    <property type="match status" value="1"/>
</dbReference>
<accession>A0A964TAG3</accession>
<dbReference type="Pfam" id="PF03720">
    <property type="entry name" value="UDPG_MGDP_dh_C"/>
    <property type="match status" value="1"/>
</dbReference>
<name>A0A964TAG3_9FLAO</name>
<dbReference type="Pfam" id="PF00984">
    <property type="entry name" value="UDPG_MGDP_dh"/>
    <property type="match status" value="1"/>
</dbReference>
<comment type="caution">
    <text evidence="5">The sequence shown here is derived from an EMBL/GenBank/DDBJ whole genome shotgun (WGS) entry which is preliminary data.</text>
</comment>
<dbReference type="SUPFAM" id="SSF52413">
    <property type="entry name" value="UDP-glucose/GDP-mannose dehydrogenase C-terminal domain"/>
    <property type="match status" value="1"/>
</dbReference>
<dbReference type="InterPro" id="IPR036220">
    <property type="entry name" value="UDP-Glc/GDP-Man_DH_C_sf"/>
</dbReference>
<dbReference type="Pfam" id="PF03721">
    <property type="entry name" value="UDPG_MGDP_dh_N"/>
    <property type="match status" value="1"/>
</dbReference>
<organism evidence="5 6">
    <name type="scientific">Flagellimonas ochracea</name>
    <dbReference type="NCBI Taxonomy" id="2696472"/>
    <lineage>
        <taxon>Bacteria</taxon>
        <taxon>Pseudomonadati</taxon>
        <taxon>Bacteroidota</taxon>
        <taxon>Flavobacteriia</taxon>
        <taxon>Flavobacteriales</taxon>
        <taxon>Flavobacteriaceae</taxon>
        <taxon>Flagellimonas</taxon>
    </lineage>
</organism>
<dbReference type="GO" id="GO:0089714">
    <property type="term" value="F:UDP-N-acetyl-D-mannosamine dehydrogenase activity"/>
    <property type="evidence" value="ECO:0007669"/>
    <property type="project" value="UniProtKB-EC"/>
</dbReference>
<dbReference type="NCBIfam" id="NF008286">
    <property type="entry name" value="PRK11064.1"/>
    <property type="match status" value="1"/>
</dbReference>
<evidence type="ECO:0000256" key="1">
    <source>
        <dbReference type="ARBA" id="ARBA00023002"/>
    </source>
</evidence>
<keyword evidence="1 5" id="KW-0560">Oxidoreductase</keyword>
<dbReference type="EMBL" id="JAAABI010000001">
    <property type="protein sequence ID" value="NAY91228.1"/>
    <property type="molecule type" value="Genomic_DNA"/>
</dbReference>
<proteinExistence type="inferred from homology"/>
<dbReference type="EC" id="1.1.1.336" evidence="5"/>
<dbReference type="InterPro" id="IPR028359">
    <property type="entry name" value="UDP_ManNAc/GlcNAc_DH"/>
</dbReference>